<feature type="transmembrane region" description="Helical" evidence="9">
    <location>
        <begin position="304"/>
        <end position="323"/>
    </location>
</feature>
<dbReference type="GO" id="GO:0035673">
    <property type="term" value="F:oligopeptide transmembrane transporter activity"/>
    <property type="evidence" value="ECO:0007669"/>
    <property type="project" value="InterPro"/>
</dbReference>
<comment type="caution">
    <text evidence="10">The sequence shown here is derived from an EMBL/GenBank/DDBJ whole genome shotgun (WGS) entry which is preliminary data.</text>
</comment>
<evidence type="ECO:0000256" key="4">
    <source>
        <dbReference type="ARBA" id="ARBA00022692"/>
    </source>
</evidence>
<evidence type="ECO:0000256" key="2">
    <source>
        <dbReference type="ARBA" id="ARBA00008807"/>
    </source>
</evidence>
<evidence type="ECO:0000256" key="5">
    <source>
        <dbReference type="ARBA" id="ARBA00022856"/>
    </source>
</evidence>
<keyword evidence="7 9" id="KW-1133">Transmembrane helix</keyword>
<feature type="transmembrane region" description="Helical" evidence="9">
    <location>
        <begin position="592"/>
        <end position="610"/>
    </location>
</feature>
<dbReference type="InterPro" id="IPR004648">
    <property type="entry name" value="Oligpept_transpt"/>
</dbReference>
<keyword evidence="11" id="KW-1185">Reference proteome</keyword>
<reference evidence="10" key="1">
    <citation type="submission" date="2020-05" db="EMBL/GenBank/DDBJ databases">
        <title>Phylogenomic resolution of chytrid fungi.</title>
        <authorList>
            <person name="Stajich J.E."/>
            <person name="Amses K."/>
            <person name="Simmons R."/>
            <person name="Seto K."/>
            <person name="Myers J."/>
            <person name="Bonds A."/>
            <person name="Quandt C.A."/>
            <person name="Barry K."/>
            <person name="Liu P."/>
            <person name="Grigoriev I."/>
            <person name="Longcore J.E."/>
            <person name="James T.Y."/>
        </authorList>
    </citation>
    <scope>NUCLEOTIDE SEQUENCE</scope>
    <source>
        <strain evidence="10">PLAUS21</strain>
    </source>
</reference>
<evidence type="ECO:0000256" key="7">
    <source>
        <dbReference type="ARBA" id="ARBA00022989"/>
    </source>
</evidence>
<keyword evidence="5" id="KW-0571">Peptide transport</keyword>
<evidence type="ECO:0000256" key="1">
    <source>
        <dbReference type="ARBA" id="ARBA00004141"/>
    </source>
</evidence>
<feature type="transmembrane region" description="Helical" evidence="9">
    <location>
        <begin position="446"/>
        <end position="465"/>
    </location>
</feature>
<dbReference type="InterPro" id="IPR004813">
    <property type="entry name" value="OPT"/>
</dbReference>
<keyword evidence="3" id="KW-0813">Transport</keyword>
<evidence type="ECO:0000256" key="9">
    <source>
        <dbReference type="SAM" id="Phobius"/>
    </source>
</evidence>
<evidence type="ECO:0000256" key="8">
    <source>
        <dbReference type="ARBA" id="ARBA00023136"/>
    </source>
</evidence>
<evidence type="ECO:0000313" key="10">
    <source>
        <dbReference type="EMBL" id="KAJ3258084.1"/>
    </source>
</evidence>
<gene>
    <name evidence="10" type="ORF">HK103_004077</name>
</gene>
<dbReference type="EMBL" id="JADGKB010000031">
    <property type="protein sequence ID" value="KAJ3258084.1"/>
    <property type="molecule type" value="Genomic_DNA"/>
</dbReference>
<feature type="transmembrane region" description="Helical" evidence="9">
    <location>
        <begin position="508"/>
        <end position="532"/>
    </location>
</feature>
<dbReference type="NCBIfam" id="TIGR00728">
    <property type="entry name" value="OPT_sfam"/>
    <property type="match status" value="1"/>
</dbReference>
<proteinExistence type="inferred from homology"/>
<dbReference type="Pfam" id="PF03169">
    <property type="entry name" value="OPT"/>
    <property type="match status" value="1"/>
</dbReference>
<keyword evidence="6" id="KW-0653">Protein transport</keyword>
<accession>A0AAD5UJQ5</accession>
<comment type="similarity">
    <text evidence="2">Belongs to the oligopeptide OPT transporter family.</text>
</comment>
<evidence type="ECO:0000313" key="11">
    <source>
        <dbReference type="Proteomes" id="UP001210925"/>
    </source>
</evidence>
<feature type="transmembrane region" description="Helical" evidence="9">
    <location>
        <begin position="553"/>
        <end position="577"/>
    </location>
</feature>
<dbReference type="Proteomes" id="UP001210925">
    <property type="component" value="Unassembled WGS sequence"/>
</dbReference>
<sequence>MDYHEVNEIHDLELKSLKKHGSSYIQIDQDNDDDTITVQDQNPWTASVVPTTDDPNTLALTFRVLFFGVLWCVCLGFINTLFSFRKNPFRVPPTVVTLLSYPMGVFMEVVLPENTIFNPGPFTIKEHVLIVLMAVAGGSNPYGVDNVVAQYADHLLNDKNVTFLNSLAWVLSSQMIGLGVTGMCRRFLVKPSAMVWPKILPEIALYTSFHDTDDKDVSPYKLSRYSFFWIFFAVVFVYQWLPGYFFTSLGLISVLCLVSSNRTVRFLGSGDSFEGPGVLSLSFDWTVISHLEPLTTPFWASLNLFFKSVFWLWIAVPIVYYWNPYNSPKLQSKYGYGNATVQTDPVPVINSNRLYDSQGLEISPINFVTGAHSVENSNGPFFMSASFVIIYLCHFMNITAIISHVFLWHGSDIYRQTKEAFSNVKSKDFHDIHNKLMDAYLDLADWMYLIWFGVFAVIQVLVCTFTPFHMPIWATILSIAIGVIMTVPVGIIQAISGAHMGINVLTELVVGFLLPGQIVPVMTFKSLGYNVMLQALFLTKDLKIGHYLHISPISIVLTQLLGIILGSISSTACAFFVMETMQALIANPNSEWGATAYTTFVTAGGIWGAIGPARFFGPSSPYFSLLLGFPIGFLLPFIPWYLNKVFPKKFWKYVNIPLLTIGFHAGSNQATVVVPFLISYIFNVVVFKYRRQWWDKYNFILACALDSGVAVASLIIIFWDQVGSSGKLAPGILTPQSSLDFYCLEKSS</sequence>
<feature type="transmembrane region" description="Helical" evidence="9">
    <location>
        <begin position="225"/>
        <end position="241"/>
    </location>
</feature>
<dbReference type="AlphaFoldDB" id="A0AAD5UJQ5"/>
<name>A0AAD5UJQ5_9FUNG</name>
<keyword evidence="4 9" id="KW-0812">Transmembrane</keyword>
<feature type="transmembrane region" description="Helical" evidence="9">
    <location>
        <begin position="472"/>
        <end position="496"/>
    </location>
</feature>
<evidence type="ECO:0008006" key="12">
    <source>
        <dbReference type="Google" id="ProtNLM"/>
    </source>
</evidence>
<evidence type="ECO:0000256" key="6">
    <source>
        <dbReference type="ARBA" id="ARBA00022927"/>
    </source>
</evidence>
<organism evidence="10 11">
    <name type="scientific">Boothiomyces macroporosus</name>
    <dbReference type="NCBI Taxonomy" id="261099"/>
    <lineage>
        <taxon>Eukaryota</taxon>
        <taxon>Fungi</taxon>
        <taxon>Fungi incertae sedis</taxon>
        <taxon>Chytridiomycota</taxon>
        <taxon>Chytridiomycota incertae sedis</taxon>
        <taxon>Chytridiomycetes</taxon>
        <taxon>Rhizophydiales</taxon>
        <taxon>Terramycetaceae</taxon>
        <taxon>Boothiomyces</taxon>
    </lineage>
</organism>
<protein>
    <recommendedName>
        <fullName evidence="12">Oligopeptide transporter</fullName>
    </recommendedName>
</protein>
<feature type="transmembrane region" description="Helical" evidence="9">
    <location>
        <begin position="60"/>
        <end position="82"/>
    </location>
</feature>
<feature type="transmembrane region" description="Helical" evidence="9">
    <location>
        <begin position="622"/>
        <end position="642"/>
    </location>
</feature>
<dbReference type="GO" id="GO:0016020">
    <property type="term" value="C:membrane"/>
    <property type="evidence" value="ECO:0007669"/>
    <property type="project" value="UniProtKB-SubCell"/>
</dbReference>
<dbReference type="PANTHER" id="PTHR22601">
    <property type="entry name" value="ISP4 LIKE PROTEIN"/>
    <property type="match status" value="1"/>
</dbReference>
<comment type="subcellular location">
    <subcellularLocation>
        <location evidence="1">Membrane</location>
        <topology evidence="1">Multi-pass membrane protein</topology>
    </subcellularLocation>
</comment>
<dbReference type="GO" id="GO:0015031">
    <property type="term" value="P:protein transport"/>
    <property type="evidence" value="ECO:0007669"/>
    <property type="project" value="UniProtKB-KW"/>
</dbReference>
<feature type="transmembrane region" description="Helical" evidence="9">
    <location>
        <begin position="94"/>
        <end position="111"/>
    </location>
</feature>
<evidence type="ECO:0000256" key="3">
    <source>
        <dbReference type="ARBA" id="ARBA00022448"/>
    </source>
</evidence>
<feature type="transmembrane region" description="Helical" evidence="9">
    <location>
        <begin position="699"/>
        <end position="719"/>
    </location>
</feature>
<feature type="transmembrane region" description="Helical" evidence="9">
    <location>
        <begin position="167"/>
        <end position="188"/>
    </location>
</feature>
<feature type="transmembrane region" description="Helical" evidence="9">
    <location>
        <begin position="381"/>
        <end position="407"/>
    </location>
</feature>
<keyword evidence="8 9" id="KW-0472">Membrane</keyword>